<dbReference type="GO" id="GO:0005524">
    <property type="term" value="F:ATP binding"/>
    <property type="evidence" value="ECO:0007669"/>
    <property type="project" value="UniProtKB-KW"/>
</dbReference>
<evidence type="ECO:0000313" key="8">
    <source>
        <dbReference type="EMBL" id="UUX50003.1"/>
    </source>
</evidence>
<accession>A0A9J7AQW8</accession>
<keyword evidence="9" id="KW-1185">Reference proteome</keyword>
<dbReference type="Pfam" id="PF00625">
    <property type="entry name" value="Guanylate_kin"/>
    <property type="match status" value="1"/>
</dbReference>
<dbReference type="PANTHER" id="PTHR23117">
    <property type="entry name" value="GUANYLATE KINASE-RELATED"/>
    <property type="match status" value="1"/>
</dbReference>
<feature type="domain" description="Guanylate kinase-like" evidence="7">
    <location>
        <begin position="8"/>
        <end position="184"/>
    </location>
</feature>
<dbReference type="Proteomes" id="UP001060336">
    <property type="component" value="Chromosome"/>
</dbReference>
<dbReference type="GO" id="GO:0005829">
    <property type="term" value="C:cytosol"/>
    <property type="evidence" value="ECO:0007669"/>
    <property type="project" value="TreeGrafter"/>
</dbReference>
<dbReference type="HAMAP" id="MF_00836">
    <property type="entry name" value="PhnN"/>
    <property type="match status" value="1"/>
</dbReference>
<dbReference type="GO" id="GO:0033863">
    <property type="term" value="F:ribose 1,5-bisphosphate phosphokinase activity"/>
    <property type="evidence" value="ECO:0007669"/>
    <property type="project" value="UniProtKB-UniRule"/>
</dbReference>
<dbReference type="PANTHER" id="PTHR23117:SF8">
    <property type="entry name" value="RIBOSE 1,5-BISPHOSPHATE PHOSPHOKINASE PHNN"/>
    <property type="match status" value="1"/>
</dbReference>
<dbReference type="InterPro" id="IPR012699">
    <property type="entry name" value="PhnN"/>
</dbReference>
<dbReference type="InterPro" id="IPR008144">
    <property type="entry name" value="Guanylate_kin-like_dom"/>
</dbReference>
<dbReference type="KEGG" id="naci:NUH88_21765"/>
<evidence type="ECO:0000256" key="6">
    <source>
        <dbReference type="HAMAP-Rule" id="MF_00836"/>
    </source>
</evidence>
<keyword evidence="3 6" id="KW-0808">Transferase</keyword>
<evidence type="ECO:0000256" key="1">
    <source>
        <dbReference type="ARBA" id="ARBA00000373"/>
    </source>
</evidence>
<dbReference type="AlphaFoldDB" id="A0A9J7AQW8"/>
<dbReference type="NCBIfam" id="TIGR02322">
    <property type="entry name" value="phosphon_PhnN"/>
    <property type="match status" value="1"/>
</dbReference>
<comment type="catalytic activity">
    <reaction evidence="1 6">
        <text>alpha-D-ribose 1,5-bisphosphate + ATP = 5-phospho-alpha-D-ribose 1-diphosphate + ADP</text>
        <dbReference type="Rhea" id="RHEA:20109"/>
        <dbReference type="ChEBI" id="CHEBI:30616"/>
        <dbReference type="ChEBI" id="CHEBI:58017"/>
        <dbReference type="ChEBI" id="CHEBI:68688"/>
        <dbReference type="ChEBI" id="CHEBI:456216"/>
        <dbReference type="EC" id="2.7.4.23"/>
    </reaction>
</comment>
<dbReference type="SMART" id="SM00072">
    <property type="entry name" value="GuKc"/>
    <property type="match status" value="1"/>
</dbReference>
<dbReference type="GO" id="GO:0019634">
    <property type="term" value="P:organic phosphonate metabolic process"/>
    <property type="evidence" value="ECO:0007669"/>
    <property type="project" value="UniProtKB-UniRule"/>
</dbReference>
<name>A0A9J7AQW8_9PROT</name>
<evidence type="ECO:0000256" key="3">
    <source>
        <dbReference type="ARBA" id="ARBA00022679"/>
    </source>
</evidence>
<evidence type="ECO:0000256" key="5">
    <source>
        <dbReference type="ARBA" id="ARBA00022840"/>
    </source>
</evidence>
<evidence type="ECO:0000256" key="4">
    <source>
        <dbReference type="ARBA" id="ARBA00022741"/>
    </source>
</evidence>
<comment type="function">
    <text evidence="6">Catalyzes the phosphorylation of ribose 1,5-bisphosphate to 5-phospho-D-ribosyl alpha-1-diphosphate (PRPP).</text>
</comment>
<dbReference type="PROSITE" id="PS50052">
    <property type="entry name" value="GUANYLATE_KINASE_2"/>
    <property type="match status" value="1"/>
</dbReference>
<dbReference type="SUPFAM" id="SSF52540">
    <property type="entry name" value="P-loop containing nucleoside triphosphate hydrolases"/>
    <property type="match status" value="1"/>
</dbReference>
<gene>
    <name evidence="6 8" type="primary">phnN</name>
    <name evidence="8" type="ORF">NUH88_21765</name>
</gene>
<evidence type="ECO:0000313" key="9">
    <source>
        <dbReference type="Proteomes" id="UP001060336"/>
    </source>
</evidence>
<reference evidence="8" key="1">
    <citation type="submission" date="2022-08" db="EMBL/GenBank/DDBJ databases">
        <title>Nisaea acidiphila sp. nov., isolated from a marine algal debris and emended description of the genus Nisaea Urios et al. 2008.</title>
        <authorList>
            <person name="Kwon K."/>
        </authorList>
    </citation>
    <scope>NUCLEOTIDE SEQUENCE</scope>
    <source>
        <strain evidence="8">MEBiC11861</strain>
    </source>
</reference>
<dbReference type="InterPro" id="IPR027417">
    <property type="entry name" value="P-loop_NTPase"/>
</dbReference>
<keyword evidence="5 6" id="KW-0067">ATP-binding</keyword>
<dbReference type="InterPro" id="IPR008145">
    <property type="entry name" value="GK/Ca_channel_bsu"/>
</dbReference>
<sequence length="185" mass="20624">MQNEAGTGILWLVVGPSGAGKDSLLDGAKELLRESPQHVFVRRDITRPAEAGGEDHNPVSVEIFESKRNRGEYSLSWGAHGLFYGVPASIEVELARGAHVIVNVSRSVIDEARERFQDVRVINISVPRDVLESRLRSRGRETEQDILRRLDRAESVRLEGPDVIQFSNDRPLEESVADFTALIAR</sequence>
<feature type="binding site" evidence="6">
    <location>
        <begin position="15"/>
        <end position="22"/>
    </location>
    <ligand>
        <name>ATP</name>
        <dbReference type="ChEBI" id="CHEBI:30616"/>
    </ligand>
</feature>
<dbReference type="EC" id="2.7.4.23" evidence="6"/>
<evidence type="ECO:0000256" key="2">
    <source>
        <dbReference type="ARBA" id="ARBA00005069"/>
    </source>
</evidence>
<protein>
    <recommendedName>
        <fullName evidence="6">Ribose 1,5-bisphosphate phosphokinase PhnN</fullName>
        <ecNumber evidence="6">2.7.4.23</ecNumber>
    </recommendedName>
    <alternativeName>
        <fullName evidence="6">Ribose 1,5-bisphosphokinase</fullName>
    </alternativeName>
</protein>
<proteinExistence type="inferred from homology"/>
<comment type="similarity">
    <text evidence="6">Belongs to the ribose 1,5-bisphosphokinase family.</text>
</comment>
<organism evidence="8 9">
    <name type="scientific">Nisaea acidiphila</name>
    <dbReference type="NCBI Taxonomy" id="1862145"/>
    <lineage>
        <taxon>Bacteria</taxon>
        <taxon>Pseudomonadati</taxon>
        <taxon>Pseudomonadota</taxon>
        <taxon>Alphaproteobacteria</taxon>
        <taxon>Rhodospirillales</taxon>
        <taxon>Thalassobaculaceae</taxon>
        <taxon>Nisaea</taxon>
    </lineage>
</organism>
<dbReference type="Gene3D" id="3.40.50.300">
    <property type="entry name" value="P-loop containing nucleotide triphosphate hydrolases"/>
    <property type="match status" value="1"/>
</dbReference>
<keyword evidence="4 6" id="KW-0547">Nucleotide-binding</keyword>
<comment type="pathway">
    <text evidence="2 6">Metabolic intermediate biosynthesis; 5-phospho-alpha-D-ribose 1-diphosphate biosynthesis; 5-phospho-alpha-D-ribose 1-diphosphate from D-ribose 5-phosphate (route II): step 3/3.</text>
</comment>
<dbReference type="GO" id="GO:0006015">
    <property type="term" value="P:5-phosphoribose 1-diphosphate biosynthetic process"/>
    <property type="evidence" value="ECO:0007669"/>
    <property type="project" value="UniProtKB-UniRule"/>
</dbReference>
<dbReference type="EMBL" id="CP102480">
    <property type="protein sequence ID" value="UUX50003.1"/>
    <property type="molecule type" value="Genomic_DNA"/>
</dbReference>
<dbReference type="RefSeq" id="WP_257768956.1">
    <property type="nucleotide sequence ID" value="NZ_CP102480.1"/>
</dbReference>
<evidence type="ECO:0000259" key="7">
    <source>
        <dbReference type="PROSITE" id="PS50052"/>
    </source>
</evidence>